<keyword evidence="1" id="KW-0472">Membrane</keyword>
<evidence type="ECO:0000313" key="3">
    <source>
        <dbReference type="Proteomes" id="UP001085076"/>
    </source>
</evidence>
<dbReference type="AlphaFoldDB" id="A0A9D5HRC0"/>
<accession>A0A9D5HRC0</accession>
<proteinExistence type="predicted"/>
<dbReference type="EMBL" id="JAGGNH010000001">
    <property type="protein sequence ID" value="KAJ0985157.1"/>
    <property type="molecule type" value="Genomic_DNA"/>
</dbReference>
<evidence type="ECO:0000313" key="2">
    <source>
        <dbReference type="EMBL" id="KAJ0985157.1"/>
    </source>
</evidence>
<keyword evidence="1" id="KW-0812">Transmembrane</keyword>
<feature type="transmembrane region" description="Helical" evidence="1">
    <location>
        <begin position="15"/>
        <end position="35"/>
    </location>
</feature>
<dbReference type="Proteomes" id="UP001085076">
    <property type="component" value="Miscellaneous, Linkage group lg01"/>
</dbReference>
<keyword evidence="1" id="KW-1133">Transmembrane helix</keyword>
<protein>
    <submittedName>
        <fullName evidence="2">Uncharacterized protein</fullName>
    </submittedName>
</protein>
<gene>
    <name evidence="2" type="ORF">J5N97_003513</name>
</gene>
<reference evidence="2" key="1">
    <citation type="submission" date="2021-03" db="EMBL/GenBank/DDBJ databases">
        <authorList>
            <person name="Li Z."/>
            <person name="Yang C."/>
        </authorList>
    </citation>
    <scope>NUCLEOTIDE SEQUENCE</scope>
    <source>
        <strain evidence="2">Dzin_1.0</strain>
        <tissue evidence="2">Leaf</tissue>
    </source>
</reference>
<keyword evidence="3" id="KW-1185">Reference proteome</keyword>
<evidence type="ECO:0000256" key="1">
    <source>
        <dbReference type="SAM" id="Phobius"/>
    </source>
</evidence>
<reference evidence="2" key="2">
    <citation type="journal article" date="2022" name="Hortic Res">
        <title>The genome of Dioscorea zingiberensis sheds light on the biosynthesis, origin and evolution of the medicinally important diosgenin saponins.</title>
        <authorList>
            <person name="Li Y."/>
            <person name="Tan C."/>
            <person name="Li Z."/>
            <person name="Guo J."/>
            <person name="Li S."/>
            <person name="Chen X."/>
            <person name="Wang C."/>
            <person name="Dai X."/>
            <person name="Yang H."/>
            <person name="Song W."/>
            <person name="Hou L."/>
            <person name="Xu J."/>
            <person name="Tong Z."/>
            <person name="Xu A."/>
            <person name="Yuan X."/>
            <person name="Wang W."/>
            <person name="Yang Q."/>
            <person name="Chen L."/>
            <person name="Sun Z."/>
            <person name="Wang K."/>
            <person name="Pan B."/>
            <person name="Chen J."/>
            <person name="Bao Y."/>
            <person name="Liu F."/>
            <person name="Qi X."/>
            <person name="Gang D.R."/>
            <person name="Wen J."/>
            <person name="Li J."/>
        </authorList>
    </citation>
    <scope>NUCLEOTIDE SEQUENCE</scope>
    <source>
        <strain evidence="2">Dzin_1.0</strain>
    </source>
</reference>
<comment type="caution">
    <text evidence="2">The sequence shown here is derived from an EMBL/GenBank/DDBJ whole genome shotgun (WGS) entry which is preliminary data.</text>
</comment>
<sequence length="123" mass="13904">MKVNMINMVGEVGELSKIFVVLILCSFSTFLANVVRTNLIYDFVDNEILLRICIPDGVINVVTGFGPTAGRLLRRKSLLWLLEGLAATLPGSPIRYELTLDNKEIICILLLHNKRRVIFMDRN</sequence>
<name>A0A9D5HRC0_9LILI</name>
<organism evidence="2 3">
    <name type="scientific">Dioscorea zingiberensis</name>
    <dbReference type="NCBI Taxonomy" id="325984"/>
    <lineage>
        <taxon>Eukaryota</taxon>
        <taxon>Viridiplantae</taxon>
        <taxon>Streptophyta</taxon>
        <taxon>Embryophyta</taxon>
        <taxon>Tracheophyta</taxon>
        <taxon>Spermatophyta</taxon>
        <taxon>Magnoliopsida</taxon>
        <taxon>Liliopsida</taxon>
        <taxon>Dioscoreales</taxon>
        <taxon>Dioscoreaceae</taxon>
        <taxon>Dioscorea</taxon>
    </lineage>
</organism>